<proteinExistence type="predicted"/>
<evidence type="ECO:0000256" key="1">
    <source>
        <dbReference type="SAM" id="Phobius"/>
    </source>
</evidence>
<feature type="transmembrane region" description="Helical" evidence="1">
    <location>
        <begin position="7"/>
        <end position="26"/>
    </location>
</feature>
<dbReference type="EMBL" id="LAZR01004014">
    <property type="protein sequence ID" value="KKN12602.1"/>
    <property type="molecule type" value="Genomic_DNA"/>
</dbReference>
<comment type="caution">
    <text evidence="2">The sequence shown here is derived from an EMBL/GenBank/DDBJ whole genome shotgun (WGS) entry which is preliminary data.</text>
</comment>
<accession>A0A0F9NKP9</accession>
<organism evidence="2">
    <name type="scientific">marine sediment metagenome</name>
    <dbReference type="NCBI Taxonomy" id="412755"/>
    <lineage>
        <taxon>unclassified sequences</taxon>
        <taxon>metagenomes</taxon>
        <taxon>ecological metagenomes</taxon>
    </lineage>
</organism>
<keyword evidence="1" id="KW-0812">Transmembrane</keyword>
<reference evidence="2" key="1">
    <citation type="journal article" date="2015" name="Nature">
        <title>Complex archaea that bridge the gap between prokaryotes and eukaryotes.</title>
        <authorList>
            <person name="Spang A."/>
            <person name="Saw J.H."/>
            <person name="Jorgensen S.L."/>
            <person name="Zaremba-Niedzwiedzka K."/>
            <person name="Martijn J."/>
            <person name="Lind A.E."/>
            <person name="van Eijk R."/>
            <person name="Schleper C."/>
            <person name="Guy L."/>
            <person name="Ettema T.J."/>
        </authorList>
    </citation>
    <scope>NUCLEOTIDE SEQUENCE</scope>
</reference>
<name>A0A0F9NKP9_9ZZZZ</name>
<evidence type="ECO:0000313" key="2">
    <source>
        <dbReference type="EMBL" id="KKN12602.1"/>
    </source>
</evidence>
<protein>
    <submittedName>
        <fullName evidence="2">Uncharacterized protein</fullName>
    </submittedName>
</protein>
<dbReference type="AlphaFoldDB" id="A0A0F9NKP9"/>
<sequence length="59" mass="6956">MENNVKVGLIMSCVTWIGFIIFSLYLSFQYLWGQSIISFGLSWIMILNIYTIMGREEER</sequence>
<gene>
    <name evidence="2" type="ORF">LCGC14_1014700</name>
</gene>
<keyword evidence="1" id="KW-0472">Membrane</keyword>
<feature type="transmembrane region" description="Helical" evidence="1">
    <location>
        <begin position="32"/>
        <end position="53"/>
    </location>
</feature>
<keyword evidence="1" id="KW-1133">Transmembrane helix</keyword>